<gene>
    <name evidence="1" type="ORF">CJ030_MR8G004401</name>
</gene>
<accession>A0A6A1URH9</accession>
<proteinExistence type="predicted"/>
<dbReference type="EMBL" id="RXIC02000026">
    <property type="protein sequence ID" value="KAB1202408.1"/>
    <property type="molecule type" value="Genomic_DNA"/>
</dbReference>
<evidence type="ECO:0000313" key="1">
    <source>
        <dbReference type="EMBL" id="KAB1202408.1"/>
    </source>
</evidence>
<name>A0A6A1URH9_9ROSI</name>
<dbReference type="Proteomes" id="UP000516437">
    <property type="component" value="Chromosome 8"/>
</dbReference>
<evidence type="ECO:0000313" key="2">
    <source>
        <dbReference type="Proteomes" id="UP000516437"/>
    </source>
</evidence>
<protein>
    <submittedName>
        <fullName evidence="1">Uncharacterized protein</fullName>
    </submittedName>
</protein>
<organism evidence="1 2">
    <name type="scientific">Morella rubra</name>
    <name type="common">Chinese bayberry</name>
    <dbReference type="NCBI Taxonomy" id="262757"/>
    <lineage>
        <taxon>Eukaryota</taxon>
        <taxon>Viridiplantae</taxon>
        <taxon>Streptophyta</taxon>
        <taxon>Embryophyta</taxon>
        <taxon>Tracheophyta</taxon>
        <taxon>Spermatophyta</taxon>
        <taxon>Magnoliopsida</taxon>
        <taxon>eudicotyledons</taxon>
        <taxon>Gunneridae</taxon>
        <taxon>Pentapetalae</taxon>
        <taxon>rosids</taxon>
        <taxon>fabids</taxon>
        <taxon>Fagales</taxon>
        <taxon>Myricaceae</taxon>
        <taxon>Morella</taxon>
    </lineage>
</organism>
<keyword evidence="2" id="KW-1185">Reference proteome</keyword>
<sequence>MALFESYIFHEFPTHILIIHARVLVSEDLDMIMDHQPYLVLKDPPPNVLTVPQYMTNPSRQNRADLNWVDLTLTDNED</sequence>
<dbReference type="AlphaFoldDB" id="A0A6A1URH9"/>
<reference evidence="1 2" key="1">
    <citation type="journal article" date="2019" name="Plant Biotechnol. J.">
        <title>The red bayberry genome and genetic basis of sex determination.</title>
        <authorList>
            <person name="Jia H.M."/>
            <person name="Jia H.J."/>
            <person name="Cai Q.L."/>
            <person name="Wang Y."/>
            <person name="Zhao H.B."/>
            <person name="Yang W.F."/>
            <person name="Wang G.Y."/>
            <person name="Li Y.H."/>
            <person name="Zhan D.L."/>
            <person name="Shen Y.T."/>
            <person name="Niu Q.F."/>
            <person name="Chang L."/>
            <person name="Qiu J."/>
            <person name="Zhao L."/>
            <person name="Xie H.B."/>
            <person name="Fu W.Y."/>
            <person name="Jin J."/>
            <person name="Li X.W."/>
            <person name="Jiao Y."/>
            <person name="Zhou C.C."/>
            <person name="Tu T."/>
            <person name="Chai C.Y."/>
            <person name="Gao J.L."/>
            <person name="Fan L.J."/>
            <person name="van de Weg E."/>
            <person name="Wang J.Y."/>
            <person name="Gao Z.S."/>
        </authorList>
    </citation>
    <scope>NUCLEOTIDE SEQUENCE [LARGE SCALE GENOMIC DNA]</scope>
    <source>
        <tissue evidence="1">Leaves</tissue>
    </source>
</reference>
<comment type="caution">
    <text evidence="1">The sequence shown here is derived from an EMBL/GenBank/DDBJ whole genome shotgun (WGS) entry which is preliminary data.</text>
</comment>